<dbReference type="Proteomes" id="UP001271723">
    <property type="component" value="Unassembled WGS sequence"/>
</dbReference>
<evidence type="ECO:0000256" key="1">
    <source>
        <dbReference type="SAM" id="MobiDB-lite"/>
    </source>
</evidence>
<comment type="caution">
    <text evidence="2">The sequence shown here is derived from an EMBL/GenBank/DDBJ whole genome shotgun (WGS) entry which is preliminary data.</text>
</comment>
<evidence type="ECO:0000313" key="3">
    <source>
        <dbReference type="Proteomes" id="UP001271723"/>
    </source>
</evidence>
<dbReference type="RefSeq" id="WP_086762979.1">
    <property type="nucleotide sequence ID" value="NZ_JAGJBZ010000005.1"/>
</dbReference>
<dbReference type="EMBL" id="JARAVY010000032">
    <property type="protein sequence ID" value="MDX2915691.1"/>
    <property type="molecule type" value="Genomic_DNA"/>
</dbReference>
<feature type="region of interest" description="Disordered" evidence="1">
    <location>
        <begin position="182"/>
        <end position="202"/>
    </location>
</feature>
<proteinExistence type="predicted"/>
<accession>A0ABU4LJQ8</accession>
<feature type="compositionally biased region" description="Basic and acidic residues" evidence="1">
    <location>
        <begin position="188"/>
        <end position="202"/>
    </location>
</feature>
<keyword evidence="3" id="KW-1185">Reference proteome</keyword>
<sequence length="289" mass="31372">MAQTQVPDHALDQALTAVVSPDEYFLQDSRSKGELARTLTHFDALGRGVAASFNARGVEGGGWTHTMTPAYWGNVTVRHRDGMHFAFMHHGRSRKGAAGRRLTVETGYPHGYSGWRADPITVSMDRAPDAIAAEVLRRLMPAYQDTLREGLEAAGRQEAERRARAGLNNLIEQLVPGLHGIGGLDPRSAPDRDTSFWSGRDHVPDGQVALPVGGRVTLKHDASEVEVKLTNVPPELALNLLDYLRRYGVVAGQAHPVGSPGRVIAGELEPREPTHEGARPEARLLLTGT</sequence>
<evidence type="ECO:0000313" key="2">
    <source>
        <dbReference type="EMBL" id="MDX2915691.1"/>
    </source>
</evidence>
<gene>
    <name evidence="2" type="ORF">PV517_44370</name>
</gene>
<organism evidence="2 3">
    <name type="scientific">Streptomyces griseiscabiei</name>
    <dbReference type="NCBI Taxonomy" id="2993540"/>
    <lineage>
        <taxon>Bacteria</taxon>
        <taxon>Bacillati</taxon>
        <taxon>Actinomycetota</taxon>
        <taxon>Actinomycetes</taxon>
        <taxon>Kitasatosporales</taxon>
        <taxon>Streptomycetaceae</taxon>
        <taxon>Streptomyces</taxon>
    </lineage>
</organism>
<reference evidence="2 3" key="1">
    <citation type="journal article" date="2023" name="Microb. Genom.">
        <title>Mesoterricola silvestris gen. nov., sp. nov., Mesoterricola sediminis sp. nov., Geothrix oryzae sp. nov., Geothrix edaphica sp. nov., Geothrix rubra sp. nov., and Geothrix limicola sp. nov., six novel members of Acidobacteriota isolated from soils.</title>
        <authorList>
            <person name="Weisberg A.J."/>
            <person name="Pearce E."/>
            <person name="Kramer C.G."/>
            <person name="Chang J.H."/>
            <person name="Clarke C.R."/>
        </authorList>
    </citation>
    <scope>NUCLEOTIDE SEQUENCE [LARGE SCALE GENOMIC DNA]</scope>
    <source>
        <strain evidence="2 3">NRRL_B-2795</strain>
    </source>
</reference>
<protein>
    <submittedName>
        <fullName evidence="2">Uncharacterized protein</fullName>
    </submittedName>
</protein>
<name>A0ABU4LJQ8_9ACTN</name>